<reference evidence="2 3" key="1">
    <citation type="submission" date="2019-03" db="EMBL/GenBank/DDBJ databases">
        <title>Genomic Encyclopedia of Type Strains, Phase IV (KMG-IV): sequencing the most valuable type-strain genomes for metagenomic binning, comparative biology and taxonomic classification.</title>
        <authorList>
            <person name="Goeker M."/>
        </authorList>
    </citation>
    <scope>NUCLEOTIDE SEQUENCE [LARGE SCALE GENOMIC DNA]</scope>
    <source>
        <strain evidence="2 3">DSM 25964</strain>
    </source>
</reference>
<dbReference type="Proteomes" id="UP000295066">
    <property type="component" value="Unassembled WGS sequence"/>
</dbReference>
<protein>
    <submittedName>
        <fullName evidence="2">Uncharacterized protein</fullName>
    </submittedName>
</protein>
<proteinExistence type="predicted"/>
<gene>
    <name evidence="2" type="ORF">C8D99_105133</name>
</gene>
<dbReference type="OrthoDB" id="5403451at2"/>
<sequence>MKLVRLNLYNKEVFCGAQAILWELEDSLSISPLPSFRTINRILARNELTHRRTGRYSPKGTPYPALPFAGFNDTHR</sequence>
<evidence type="ECO:0000313" key="2">
    <source>
        <dbReference type="EMBL" id="TDY61720.1"/>
    </source>
</evidence>
<evidence type="ECO:0000256" key="1">
    <source>
        <dbReference type="SAM" id="MobiDB-lite"/>
    </source>
</evidence>
<comment type="caution">
    <text evidence="2">The sequence shown here is derived from an EMBL/GenBank/DDBJ whole genome shotgun (WGS) entry which is preliminary data.</text>
</comment>
<name>A0A4R8M893_9BACT</name>
<evidence type="ECO:0000313" key="3">
    <source>
        <dbReference type="Proteomes" id="UP000295066"/>
    </source>
</evidence>
<organism evidence="2 3">
    <name type="scientific">Aminivibrio pyruvatiphilus</name>
    <dbReference type="NCBI Taxonomy" id="1005740"/>
    <lineage>
        <taxon>Bacteria</taxon>
        <taxon>Thermotogati</taxon>
        <taxon>Synergistota</taxon>
        <taxon>Synergistia</taxon>
        <taxon>Synergistales</taxon>
        <taxon>Aminobacteriaceae</taxon>
        <taxon>Aminivibrio</taxon>
    </lineage>
</organism>
<feature type="region of interest" description="Disordered" evidence="1">
    <location>
        <begin position="51"/>
        <end position="76"/>
    </location>
</feature>
<dbReference type="AlphaFoldDB" id="A0A4R8M893"/>
<dbReference type="EMBL" id="SORI01000005">
    <property type="protein sequence ID" value="TDY61720.1"/>
    <property type="molecule type" value="Genomic_DNA"/>
</dbReference>
<accession>A0A4R8M893</accession>
<keyword evidence="3" id="KW-1185">Reference proteome</keyword>